<dbReference type="AlphaFoldDB" id="A0A0A8Z362"/>
<sequence length="45" mass="5229">MNSYEYSTRHSLRCIYVVTKSVWLSVIAYNWIAISVLNPNNHATL</sequence>
<keyword evidence="1" id="KW-0812">Transmembrane</keyword>
<organism evidence="2">
    <name type="scientific">Arundo donax</name>
    <name type="common">Giant reed</name>
    <name type="synonym">Donax arundinaceus</name>
    <dbReference type="NCBI Taxonomy" id="35708"/>
    <lineage>
        <taxon>Eukaryota</taxon>
        <taxon>Viridiplantae</taxon>
        <taxon>Streptophyta</taxon>
        <taxon>Embryophyta</taxon>
        <taxon>Tracheophyta</taxon>
        <taxon>Spermatophyta</taxon>
        <taxon>Magnoliopsida</taxon>
        <taxon>Liliopsida</taxon>
        <taxon>Poales</taxon>
        <taxon>Poaceae</taxon>
        <taxon>PACMAD clade</taxon>
        <taxon>Arundinoideae</taxon>
        <taxon>Arundineae</taxon>
        <taxon>Arundo</taxon>
    </lineage>
</organism>
<evidence type="ECO:0000256" key="1">
    <source>
        <dbReference type="SAM" id="Phobius"/>
    </source>
</evidence>
<evidence type="ECO:0000313" key="2">
    <source>
        <dbReference type="EMBL" id="JAD31180.1"/>
    </source>
</evidence>
<accession>A0A0A8Z362</accession>
<keyword evidence="1" id="KW-1133">Transmembrane helix</keyword>
<protein>
    <submittedName>
        <fullName evidence="2">Uncharacterized protein</fullName>
    </submittedName>
</protein>
<feature type="transmembrane region" description="Helical" evidence="1">
    <location>
        <begin position="12"/>
        <end position="32"/>
    </location>
</feature>
<reference evidence="2" key="2">
    <citation type="journal article" date="2015" name="Data Brief">
        <title>Shoot transcriptome of the giant reed, Arundo donax.</title>
        <authorList>
            <person name="Barrero R.A."/>
            <person name="Guerrero F.D."/>
            <person name="Moolhuijzen P."/>
            <person name="Goolsby J.A."/>
            <person name="Tidwell J."/>
            <person name="Bellgard S.E."/>
            <person name="Bellgard M.I."/>
        </authorList>
    </citation>
    <scope>NUCLEOTIDE SEQUENCE</scope>
    <source>
        <tissue evidence="2">Shoot tissue taken approximately 20 cm above the soil surface</tissue>
    </source>
</reference>
<name>A0A0A8Z362_ARUDO</name>
<reference evidence="2" key="1">
    <citation type="submission" date="2014-09" db="EMBL/GenBank/DDBJ databases">
        <authorList>
            <person name="Magalhaes I.L.F."/>
            <person name="Oliveira U."/>
            <person name="Santos F.R."/>
            <person name="Vidigal T.H.D.A."/>
            <person name="Brescovit A.D."/>
            <person name="Santos A.J."/>
        </authorList>
    </citation>
    <scope>NUCLEOTIDE SEQUENCE</scope>
    <source>
        <tissue evidence="2">Shoot tissue taken approximately 20 cm above the soil surface</tissue>
    </source>
</reference>
<proteinExistence type="predicted"/>
<dbReference type="EMBL" id="GBRH01266715">
    <property type="protein sequence ID" value="JAD31180.1"/>
    <property type="molecule type" value="Transcribed_RNA"/>
</dbReference>
<keyword evidence="1" id="KW-0472">Membrane</keyword>